<evidence type="ECO:0008006" key="3">
    <source>
        <dbReference type="Google" id="ProtNLM"/>
    </source>
</evidence>
<evidence type="ECO:0000313" key="1">
    <source>
        <dbReference type="EMBL" id="PIN04894.1"/>
    </source>
</evidence>
<dbReference type="OrthoDB" id="875808at2759"/>
<comment type="caution">
    <text evidence="1">The sequence shown here is derived from an EMBL/GenBank/DDBJ whole genome shotgun (WGS) entry which is preliminary data.</text>
</comment>
<keyword evidence="2" id="KW-1185">Reference proteome</keyword>
<name>A0A2G9GHX1_9LAMI</name>
<dbReference type="SUPFAM" id="SSF117281">
    <property type="entry name" value="Kelch motif"/>
    <property type="match status" value="1"/>
</dbReference>
<proteinExistence type="predicted"/>
<evidence type="ECO:0000313" key="2">
    <source>
        <dbReference type="Proteomes" id="UP000231279"/>
    </source>
</evidence>
<gene>
    <name evidence="1" type="ORF">CDL12_22569</name>
</gene>
<accession>A0A2G9GHX1</accession>
<dbReference type="AlphaFoldDB" id="A0A2G9GHX1"/>
<reference evidence="2" key="1">
    <citation type="journal article" date="2018" name="Gigascience">
        <title>Genome assembly of the Pink Ipe (Handroanthus impetiginosus, Bignoniaceae), a highly valued, ecologically keystone Neotropical timber forest tree.</title>
        <authorList>
            <person name="Silva-Junior O.B."/>
            <person name="Grattapaglia D."/>
            <person name="Novaes E."/>
            <person name="Collevatti R.G."/>
        </authorList>
    </citation>
    <scope>NUCLEOTIDE SEQUENCE [LARGE SCALE GENOMIC DNA]</scope>
    <source>
        <strain evidence="2">cv. UFG-1</strain>
    </source>
</reference>
<dbReference type="Pfam" id="PF01344">
    <property type="entry name" value="Kelch_1"/>
    <property type="match status" value="1"/>
</dbReference>
<dbReference type="EMBL" id="NKXS01004975">
    <property type="protein sequence ID" value="PIN04894.1"/>
    <property type="molecule type" value="Genomic_DNA"/>
</dbReference>
<dbReference type="InterPro" id="IPR015915">
    <property type="entry name" value="Kelch-typ_b-propeller"/>
</dbReference>
<dbReference type="PANTHER" id="PTHR47365:SF2">
    <property type="entry name" value="KELCH-LIKE PROTEIN 23"/>
    <property type="match status" value="1"/>
</dbReference>
<dbReference type="STRING" id="429701.A0A2G9GHX1"/>
<organism evidence="1 2">
    <name type="scientific">Handroanthus impetiginosus</name>
    <dbReference type="NCBI Taxonomy" id="429701"/>
    <lineage>
        <taxon>Eukaryota</taxon>
        <taxon>Viridiplantae</taxon>
        <taxon>Streptophyta</taxon>
        <taxon>Embryophyta</taxon>
        <taxon>Tracheophyta</taxon>
        <taxon>Spermatophyta</taxon>
        <taxon>Magnoliopsida</taxon>
        <taxon>eudicotyledons</taxon>
        <taxon>Gunneridae</taxon>
        <taxon>Pentapetalae</taxon>
        <taxon>asterids</taxon>
        <taxon>lamiids</taxon>
        <taxon>Lamiales</taxon>
        <taxon>Bignoniaceae</taxon>
        <taxon>Crescentiina</taxon>
        <taxon>Tabebuia alliance</taxon>
        <taxon>Handroanthus</taxon>
    </lineage>
</organism>
<protein>
    <recommendedName>
        <fullName evidence="3">Kelch repeat-containing protein</fullName>
    </recommendedName>
</protein>
<dbReference type="InterPro" id="IPR006652">
    <property type="entry name" value="Kelch_1"/>
</dbReference>
<dbReference type="Proteomes" id="UP000231279">
    <property type="component" value="Unassembled WGS sequence"/>
</dbReference>
<dbReference type="PANTHER" id="PTHR47365">
    <property type="entry name" value="PLANT PROTEIN, PUTATIVE-RELATED"/>
    <property type="match status" value="1"/>
</dbReference>
<dbReference type="SMART" id="SM00612">
    <property type="entry name" value="Kelch"/>
    <property type="match status" value="2"/>
</dbReference>
<sequence length="339" mass="38426">MGSLSRLSRVSRPLSSNDDRIYIPFYVYHDGGDTSTFIDCYTPSTNSWHRVTTIPAIPETLVLKDFALVAIHHHIYAIGGRLCSRRSAQHDEKCIYVVPCVRRYDVRTERWDICAPLMQPRFSFACTVSNGKIYVAGGQSTLGSARGISSTEVYDPALDQWRSLFNMSTMRYKCVGVTWQDKIHVVGGFVHGGPFILKRSSAEVYDAERDKWDFMARMWDLDVPPNQIVAVNGKLFSSGDCYQPWKGHIEVYDVREKIWNVVHGSYFDCLSPTSTPSVGGSELLPMTRLYLTMAPVENQLYFLAGYRMPGDVPRLRSEVHVFDTAENGGGWQSFEPFEE</sequence>
<dbReference type="Gene3D" id="2.120.10.80">
    <property type="entry name" value="Kelch-type beta propeller"/>
    <property type="match status" value="1"/>
</dbReference>